<dbReference type="AlphaFoldDB" id="A0A0V8JFT8"/>
<dbReference type="Pfam" id="PF08501">
    <property type="entry name" value="Shikimate_dh_N"/>
    <property type="match status" value="1"/>
</dbReference>
<dbReference type="NCBIfam" id="TIGR00507">
    <property type="entry name" value="aroE"/>
    <property type="match status" value="1"/>
</dbReference>
<protein>
    <recommendedName>
        <fullName evidence="2 8">Shikimate dehydrogenase (NADP(+))</fullName>
        <shortName evidence="8">SDH</shortName>
        <ecNumber evidence="2 8">1.1.1.25</ecNumber>
    </recommendedName>
</protein>
<feature type="binding site" evidence="8">
    <location>
        <position position="62"/>
    </location>
    <ligand>
        <name>shikimate</name>
        <dbReference type="ChEBI" id="CHEBI:36208"/>
    </ligand>
</feature>
<feature type="domain" description="SDH C-terminal" evidence="11">
    <location>
        <begin position="239"/>
        <end position="268"/>
    </location>
</feature>
<dbReference type="RefSeq" id="WP_061971236.1">
    <property type="nucleotide sequence ID" value="NZ_FMAV01000001.1"/>
</dbReference>
<dbReference type="Pfam" id="PF18317">
    <property type="entry name" value="SDH_C"/>
    <property type="match status" value="1"/>
</dbReference>
<evidence type="ECO:0000256" key="7">
    <source>
        <dbReference type="ARBA" id="ARBA00049442"/>
    </source>
</evidence>
<feature type="binding site" evidence="8">
    <location>
        <begin position="151"/>
        <end position="156"/>
    </location>
    <ligand>
        <name>NADP(+)</name>
        <dbReference type="ChEBI" id="CHEBI:58349"/>
    </ligand>
</feature>
<comment type="function">
    <text evidence="8">Involved in the biosynthesis of the chorismate, which leads to the biosynthesis of aromatic amino acids. Catalyzes the reversible NADPH linked reduction of 3-dehydroshikimate (DHSA) to yield shikimate (SA).</text>
</comment>
<keyword evidence="4 8" id="KW-0521">NADP</keyword>
<feature type="binding site" evidence="8">
    <location>
        <begin position="15"/>
        <end position="17"/>
    </location>
    <ligand>
        <name>shikimate</name>
        <dbReference type="ChEBI" id="CHEBI:36208"/>
    </ligand>
</feature>
<feature type="active site" description="Proton acceptor" evidence="8">
    <location>
        <position position="66"/>
    </location>
</feature>
<dbReference type="GO" id="GO:0019632">
    <property type="term" value="P:shikimate metabolic process"/>
    <property type="evidence" value="ECO:0007669"/>
    <property type="project" value="InterPro"/>
</dbReference>
<evidence type="ECO:0000256" key="6">
    <source>
        <dbReference type="ARBA" id="ARBA00023141"/>
    </source>
</evidence>
<comment type="subunit">
    <text evidence="8">Homodimer.</text>
</comment>
<dbReference type="GO" id="GO:0004764">
    <property type="term" value="F:shikimate 3-dehydrogenase (NADP+) activity"/>
    <property type="evidence" value="ECO:0007669"/>
    <property type="project" value="UniProtKB-UniRule"/>
</dbReference>
<feature type="binding site" evidence="8">
    <location>
        <position position="78"/>
    </location>
    <ligand>
        <name>NADP(+)</name>
        <dbReference type="ChEBI" id="CHEBI:58349"/>
    </ligand>
</feature>
<dbReference type="InterPro" id="IPR013708">
    <property type="entry name" value="Shikimate_DH-bd_N"/>
</dbReference>
<organism evidence="12 13">
    <name type="scientific">Fictibacillus enclensis</name>
    <dbReference type="NCBI Taxonomy" id="1017270"/>
    <lineage>
        <taxon>Bacteria</taxon>
        <taxon>Bacillati</taxon>
        <taxon>Bacillota</taxon>
        <taxon>Bacilli</taxon>
        <taxon>Bacillales</taxon>
        <taxon>Fictibacillaceae</taxon>
        <taxon>Fictibacillus</taxon>
    </lineage>
</organism>
<dbReference type="Gene3D" id="3.40.50.10860">
    <property type="entry name" value="Leucine Dehydrogenase, chain A, domain 1"/>
    <property type="match status" value="1"/>
</dbReference>
<evidence type="ECO:0000256" key="5">
    <source>
        <dbReference type="ARBA" id="ARBA00023002"/>
    </source>
</evidence>
<dbReference type="Pfam" id="PF01488">
    <property type="entry name" value="Shikimate_DH"/>
    <property type="match status" value="1"/>
</dbReference>
<sequence>MRKKVGLIGYPVSHSMSPQMQNGAFEKAGLSYVYDKYEVHPDQLAEAVGDMREKGFAGWNVTIPHKQAIMPYLDEIAEDALKIGAVNTVVNENGKLTGYNTDGAGFVKGLMRHVSFPMEEAKVLIIGAGGASRAISYAMGKEGPKTIAITNRTMEKAQDIFSECLRDQDQVISLQEAEERLTDFNIVINTTSIGMKEDRLPLRVNHLKAGTVVSDIIYNPFKTALLKESEKRGAIIDNGVAMLVFQGALSFEKWTGVAPDASLMEKIVIEELGGSYVNR</sequence>
<dbReference type="GO" id="GO:0009073">
    <property type="term" value="P:aromatic amino acid family biosynthetic process"/>
    <property type="evidence" value="ECO:0007669"/>
    <property type="project" value="UniProtKB-KW"/>
</dbReference>
<gene>
    <name evidence="8" type="primary">aroE</name>
    <name evidence="12" type="ORF">AS030_10185</name>
</gene>
<evidence type="ECO:0000259" key="9">
    <source>
        <dbReference type="Pfam" id="PF01488"/>
    </source>
</evidence>
<comment type="similarity">
    <text evidence="8">Belongs to the shikimate dehydrogenase family.</text>
</comment>
<feature type="binding site" evidence="8">
    <location>
        <position position="216"/>
    </location>
    <ligand>
        <name>NADP(+)</name>
        <dbReference type="ChEBI" id="CHEBI:58349"/>
    </ligand>
</feature>
<dbReference type="CDD" id="cd01065">
    <property type="entry name" value="NAD_bind_Shikimate_DH"/>
    <property type="match status" value="1"/>
</dbReference>
<evidence type="ECO:0000313" key="12">
    <source>
        <dbReference type="EMBL" id="KSU85834.1"/>
    </source>
</evidence>
<keyword evidence="5 8" id="KW-0560">Oxidoreductase</keyword>
<feature type="binding site" evidence="8">
    <location>
        <begin position="127"/>
        <end position="131"/>
    </location>
    <ligand>
        <name>NADP(+)</name>
        <dbReference type="ChEBI" id="CHEBI:58349"/>
    </ligand>
</feature>
<dbReference type="EC" id="1.1.1.25" evidence="2 8"/>
<comment type="catalytic activity">
    <reaction evidence="7 8">
        <text>shikimate + NADP(+) = 3-dehydroshikimate + NADPH + H(+)</text>
        <dbReference type="Rhea" id="RHEA:17737"/>
        <dbReference type="ChEBI" id="CHEBI:15378"/>
        <dbReference type="ChEBI" id="CHEBI:16630"/>
        <dbReference type="ChEBI" id="CHEBI:36208"/>
        <dbReference type="ChEBI" id="CHEBI:57783"/>
        <dbReference type="ChEBI" id="CHEBI:58349"/>
        <dbReference type="EC" id="1.1.1.25"/>
    </reaction>
</comment>
<dbReference type="InterPro" id="IPR036291">
    <property type="entry name" value="NAD(P)-bd_dom_sf"/>
</dbReference>
<feature type="binding site" evidence="8">
    <location>
        <position position="239"/>
    </location>
    <ligand>
        <name>NADP(+)</name>
        <dbReference type="ChEBI" id="CHEBI:58349"/>
    </ligand>
</feature>
<dbReference type="EMBL" id="LNQN01000001">
    <property type="protein sequence ID" value="KSU85834.1"/>
    <property type="molecule type" value="Genomic_DNA"/>
</dbReference>
<feature type="binding site" evidence="8">
    <location>
        <position position="87"/>
    </location>
    <ligand>
        <name>shikimate</name>
        <dbReference type="ChEBI" id="CHEBI:36208"/>
    </ligand>
</feature>
<dbReference type="NCBIfam" id="NF001319">
    <property type="entry name" value="PRK00258.3-3"/>
    <property type="match status" value="1"/>
</dbReference>
<dbReference type="PANTHER" id="PTHR21089">
    <property type="entry name" value="SHIKIMATE DEHYDROGENASE"/>
    <property type="match status" value="1"/>
</dbReference>
<comment type="caution">
    <text evidence="12">The sequence shown here is derived from an EMBL/GenBank/DDBJ whole genome shotgun (WGS) entry which is preliminary data.</text>
</comment>
<evidence type="ECO:0000256" key="8">
    <source>
        <dbReference type="HAMAP-Rule" id="MF_00222"/>
    </source>
</evidence>
<dbReference type="InterPro" id="IPR022893">
    <property type="entry name" value="Shikimate_DH_fam"/>
</dbReference>
<evidence type="ECO:0000256" key="3">
    <source>
        <dbReference type="ARBA" id="ARBA00022605"/>
    </source>
</evidence>
<evidence type="ECO:0000313" key="13">
    <source>
        <dbReference type="Proteomes" id="UP000054099"/>
    </source>
</evidence>
<dbReference type="Gene3D" id="3.40.50.720">
    <property type="entry name" value="NAD(P)-binding Rossmann-like Domain"/>
    <property type="match status" value="1"/>
</dbReference>
<dbReference type="SUPFAM" id="SSF53223">
    <property type="entry name" value="Aminoacid dehydrogenase-like, N-terminal domain"/>
    <property type="match status" value="1"/>
</dbReference>
<feature type="binding site" evidence="8">
    <location>
        <position position="246"/>
    </location>
    <ligand>
        <name>shikimate</name>
        <dbReference type="ChEBI" id="CHEBI:36208"/>
    </ligand>
</feature>
<reference evidence="12 13" key="1">
    <citation type="journal article" date="2014" name="Antonie Van Leeuwenhoek">
        <title>Fictibacillus enclensis sp. nov., isolated from marine sediment.</title>
        <authorList>
            <person name="Dastager S.G."/>
            <person name="Mawlankar R."/>
            <person name="Srinivasan K."/>
            <person name="Tang S.K."/>
            <person name="Lee J.C."/>
            <person name="Ramana V.V."/>
            <person name="Shouche Y.S."/>
        </authorList>
    </citation>
    <scope>NUCLEOTIDE SEQUENCE [LARGE SCALE GENOMIC DNA]</scope>
    <source>
        <strain evidence="12 13">NIO-1003</strain>
    </source>
</reference>
<dbReference type="InterPro" id="IPR041121">
    <property type="entry name" value="SDH_C"/>
</dbReference>
<keyword evidence="13" id="KW-1185">Reference proteome</keyword>
<feature type="binding site" evidence="8">
    <location>
        <position position="102"/>
    </location>
    <ligand>
        <name>shikimate</name>
        <dbReference type="ChEBI" id="CHEBI:36208"/>
    </ligand>
</feature>
<comment type="pathway">
    <text evidence="1 8">Metabolic intermediate biosynthesis; chorismate biosynthesis; chorismate from D-erythrose 4-phosphate and phosphoenolpyruvate: step 4/7.</text>
</comment>
<dbReference type="SUPFAM" id="SSF51735">
    <property type="entry name" value="NAD(P)-binding Rossmann-fold domains"/>
    <property type="match status" value="1"/>
</dbReference>
<dbReference type="Proteomes" id="UP000054099">
    <property type="component" value="Unassembled WGS sequence"/>
</dbReference>
<feature type="domain" description="Shikimate dehydrogenase substrate binding N-terminal" evidence="10">
    <location>
        <begin position="7"/>
        <end position="89"/>
    </location>
</feature>
<dbReference type="InterPro" id="IPR046346">
    <property type="entry name" value="Aminoacid_DH-like_N_sf"/>
</dbReference>
<dbReference type="PANTHER" id="PTHR21089:SF1">
    <property type="entry name" value="BIFUNCTIONAL 3-DEHYDROQUINATE DEHYDRATASE_SHIKIMATE DEHYDROGENASE, CHLOROPLASTIC"/>
    <property type="match status" value="1"/>
</dbReference>
<evidence type="ECO:0000259" key="10">
    <source>
        <dbReference type="Pfam" id="PF08501"/>
    </source>
</evidence>
<keyword evidence="3 8" id="KW-0028">Amino-acid biosynthesis</keyword>
<evidence type="ECO:0000256" key="4">
    <source>
        <dbReference type="ARBA" id="ARBA00022857"/>
    </source>
</evidence>
<dbReference type="UniPathway" id="UPA00053">
    <property type="reaction ID" value="UER00087"/>
</dbReference>
<dbReference type="HAMAP" id="MF_00222">
    <property type="entry name" value="Shikimate_DH_AroE"/>
    <property type="match status" value="1"/>
</dbReference>
<evidence type="ECO:0000256" key="2">
    <source>
        <dbReference type="ARBA" id="ARBA00012962"/>
    </source>
</evidence>
<proteinExistence type="inferred from homology"/>
<dbReference type="GO" id="GO:0008652">
    <property type="term" value="P:amino acid biosynthetic process"/>
    <property type="evidence" value="ECO:0007669"/>
    <property type="project" value="UniProtKB-KW"/>
</dbReference>
<feature type="domain" description="Quinate/shikimate 5-dehydrogenase/glutamyl-tRNA reductase" evidence="9">
    <location>
        <begin position="118"/>
        <end position="192"/>
    </location>
</feature>
<dbReference type="InterPro" id="IPR011342">
    <property type="entry name" value="Shikimate_DH"/>
</dbReference>
<dbReference type="FunFam" id="3.40.50.10860:FF:000004">
    <property type="entry name" value="Quinate/shikimate dehydrogenase"/>
    <property type="match status" value="1"/>
</dbReference>
<keyword evidence="6 8" id="KW-0057">Aromatic amino acid biosynthesis</keyword>
<evidence type="ECO:0000256" key="1">
    <source>
        <dbReference type="ARBA" id="ARBA00004871"/>
    </source>
</evidence>
<feature type="binding site" evidence="8">
    <location>
        <position position="218"/>
    </location>
    <ligand>
        <name>shikimate</name>
        <dbReference type="ChEBI" id="CHEBI:36208"/>
    </ligand>
</feature>
<name>A0A0V8JFT8_9BACL</name>
<dbReference type="InterPro" id="IPR006151">
    <property type="entry name" value="Shikm_DH/Glu-tRNA_Rdtase"/>
</dbReference>
<dbReference type="GO" id="GO:0050661">
    <property type="term" value="F:NADP binding"/>
    <property type="evidence" value="ECO:0007669"/>
    <property type="project" value="InterPro"/>
</dbReference>
<evidence type="ECO:0000259" key="11">
    <source>
        <dbReference type="Pfam" id="PF18317"/>
    </source>
</evidence>
<accession>A0A0V8JFT8</accession>
<dbReference type="OrthoDB" id="9792692at2"/>
<dbReference type="GO" id="GO:0005829">
    <property type="term" value="C:cytosol"/>
    <property type="evidence" value="ECO:0007669"/>
    <property type="project" value="TreeGrafter"/>
</dbReference>
<dbReference type="GO" id="GO:0009423">
    <property type="term" value="P:chorismate biosynthetic process"/>
    <property type="evidence" value="ECO:0007669"/>
    <property type="project" value="UniProtKB-UniRule"/>
</dbReference>